<dbReference type="EMBL" id="BLLK01000022">
    <property type="protein sequence ID" value="GFH47135.1"/>
    <property type="molecule type" value="Genomic_DNA"/>
</dbReference>
<feature type="domain" description="PTM/DIR17-like Tudor" evidence="1">
    <location>
        <begin position="37"/>
        <end position="76"/>
    </location>
</feature>
<evidence type="ECO:0000313" key="3">
    <source>
        <dbReference type="Proteomes" id="UP001054902"/>
    </source>
</evidence>
<protein>
    <recommendedName>
        <fullName evidence="1">PTM/DIR17-like Tudor domain-containing protein</fullName>
    </recommendedName>
</protein>
<accession>A0AAD3H1Q4</accession>
<comment type="caution">
    <text evidence="2">The sequence shown here is derived from an EMBL/GenBank/DDBJ whole genome shotgun (WGS) entry which is preliminary data.</text>
</comment>
<dbReference type="InterPro" id="IPR047365">
    <property type="entry name" value="Tudor_AtPTM-like"/>
</dbReference>
<evidence type="ECO:0000313" key="2">
    <source>
        <dbReference type="EMBL" id="GFH47135.1"/>
    </source>
</evidence>
<name>A0AAD3H1Q4_9STRA</name>
<dbReference type="AlphaFoldDB" id="A0AAD3H1Q4"/>
<organism evidence="2 3">
    <name type="scientific">Chaetoceros tenuissimus</name>
    <dbReference type="NCBI Taxonomy" id="426638"/>
    <lineage>
        <taxon>Eukaryota</taxon>
        <taxon>Sar</taxon>
        <taxon>Stramenopiles</taxon>
        <taxon>Ochrophyta</taxon>
        <taxon>Bacillariophyta</taxon>
        <taxon>Coscinodiscophyceae</taxon>
        <taxon>Chaetocerotophycidae</taxon>
        <taxon>Chaetocerotales</taxon>
        <taxon>Chaetocerotaceae</taxon>
        <taxon>Chaetoceros</taxon>
    </lineage>
</organism>
<reference evidence="2 3" key="1">
    <citation type="journal article" date="2021" name="Sci. Rep.">
        <title>The genome of the diatom Chaetoceros tenuissimus carries an ancient integrated fragment of an extant virus.</title>
        <authorList>
            <person name="Hongo Y."/>
            <person name="Kimura K."/>
            <person name="Takaki Y."/>
            <person name="Yoshida Y."/>
            <person name="Baba S."/>
            <person name="Kobayashi G."/>
            <person name="Nagasaki K."/>
            <person name="Hano T."/>
            <person name="Tomaru Y."/>
        </authorList>
    </citation>
    <scope>NUCLEOTIDE SEQUENCE [LARGE SCALE GENOMIC DNA]</scope>
    <source>
        <strain evidence="2 3">NIES-3715</strain>
    </source>
</reference>
<gene>
    <name evidence="2" type="ORF">CTEN210_03610</name>
</gene>
<dbReference type="Pfam" id="PF21743">
    <property type="entry name" value="PTM_DIR17_Tudor"/>
    <property type="match status" value="1"/>
</dbReference>
<proteinExistence type="predicted"/>
<evidence type="ECO:0000259" key="1">
    <source>
        <dbReference type="Pfam" id="PF21743"/>
    </source>
</evidence>
<dbReference type="Proteomes" id="UP001054902">
    <property type="component" value="Unassembled WGS sequence"/>
</dbReference>
<sequence>MEQPAIAEEVTSSTGAPATADEELELFINSHSIAPRDFDSSPFVGEVTVVPAQGFRYYIITYEDGDQEDLTYIEVKLYARCYQRSMERGNVPKQKKHEFGFSERFPVGTKILKHFPRRDHEEAFQRQR</sequence>
<keyword evidence="3" id="KW-1185">Reference proteome</keyword>